<feature type="domain" description="NadR/Ttd14 AAA" evidence="1">
    <location>
        <begin position="2"/>
        <end position="162"/>
    </location>
</feature>
<gene>
    <name evidence="2" type="ORF">Q4T40_11415</name>
</gene>
<organism evidence="2 3">
    <name type="scientific">Anaeroselena agilis</name>
    <dbReference type="NCBI Taxonomy" id="3063788"/>
    <lineage>
        <taxon>Bacteria</taxon>
        <taxon>Bacillati</taxon>
        <taxon>Bacillota</taxon>
        <taxon>Negativicutes</taxon>
        <taxon>Acetonemataceae</taxon>
        <taxon>Anaeroselena</taxon>
    </lineage>
</organism>
<protein>
    <submittedName>
        <fullName evidence="2">ATP-binding protein</fullName>
    </submittedName>
</protein>
<dbReference type="InterPro" id="IPR038727">
    <property type="entry name" value="NadR/Ttd14_AAA_dom"/>
</dbReference>
<comment type="caution">
    <text evidence="2">The sequence shown here is derived from an EMBL/GenBank/DDBJ whole genome shotgun (WGS) entry which is preliminary data.</text>
</comment>
<keyword evidence="2" id="KW-0067">ATP-binding</keyword>
<accession>A0ABU3NYI8</accession>
<sequence>MRIGISGAHGVGKTTLARKLQRITKLHRIHEVARTVAAEMGFTDNDQIMAADRETVRIFQQRIYYRQLWAEENEFISDRTVFDVIAYMRLYGLDQGLIIDFTRHAAQHSKEYDLIIFCPIPTGEIKNDGFRLTDIVSQAYIDSYLKDLLINHAQCPVVYLPKDRKAWLASAYHQIRGKS</sequence>
<name>A0ABU3NYI8_9FIRM</name>
<evidence type="ECO:0000313" key="2">
    <source>
        <dbReference type="EMBL" id="MDT8901856.1"/>
    </source>
</evidence>
<keyword evidence="2" id="KW-0547">Nucleotide-binding</keyword>
<reference evidence="2 3" key="1">
    <citation type="submission" date="2023-07" db="EMBL/GenBank/DDBJ databases">
        <title>The novel representative of Negativicutes class, Anaeroselena agilis gen. nov. sp. nov.</title>
        <authorList>
            <person name="Prokofeva M.I."/>
            <person name="Elcheninov A.G."/>
            <person name="Klyukina A."/>
            <person name="Kublanov I.V."/>
            <person name="Frolov E.N."/>
            <person name="Podosokorskaya O.A."/>
        </authorList>
    </citation>
    <scope>NUCLEOTIDE SEQUENCE [LARGE SCALE GENOMIC DNA]</scope>
    <source>
        <strain evidence="2 3">4137-cl</strain>
    </source>
</reference>
<dbReference type="Proteomes" id="UP001254848">
    <property type="component" value="Unassembled WGS sequence"/>
</dbReference>
<evidence type="ECO:0000259" key="1">
    <source>
        <dbReference type="Pfam" id="PF13521"/>
    </source>
</evidence>
<proteinExistence type="predicted"/>
<dbReference type="EMBL" id="JAUOZS010000001">
    <property type="protein sequence ID" value="MDT8901856.1"/>
    <property type="molecule type" value="Genomic_DNA"/>
</dbReference>
<dbReference type="GO" id="GO:0005524">
    <property type="term" value="F:ATP binding"/>
    <property type="evidence" value="ECO:0007669"/>
    <property type="project" value="UniProtKB-KW"/>
</dbReference>
<dbReference type="SUPFAM" id="SSF52540">
    <property type="entry name" value="P-loop containing nucleoside triphosphate hydrolases"/>
    <property type="match status" value="1"/>
</dbReference>
<evidence type="ECO:0000313" key="3">
    <source>
        <dbReference type="Proteomes" id="UP001254848"/>
    </source>
</evidence>
<dbReference type="InterPro" id="IPR027417">
    <property type="entry name" value="P-loop_NTPase"/>
</dbReference>
<dbReference type="Gene3D" id="3.40.50.300">
    <property type="entry name" value="P-loop containing nucleotide triphosphate hydrolases"/>
    <property type="match status" value="1"/>
</dbReference>
<dbReference type="RefSeq" id="WP_413780359.1">
    <property type="nucleotide sequence ID" value="NZ_JAUOZS010000001.1"/>
</dbReference>
<keyword evidence="3" id="KW-1185">Reference proteome</keyword>
<dbReference type="Pfam" id="PF13521">
    <property type="entry name" value="AAA_28"/>
    <property type="match status" value="1"/>
</dbReference>